<sequence>MVEINCETDFVGRNELFGKLVSDIAHTTAFHAEAPEDFQENPKLLRPFPLESLLDAPLMQKNSPSELSSTATVSSAIRDTIAKVGENISLRRAISVVLPPAPESVQAGIRVASYVHGTTTDPTRGRMGTLALTYLKTPNLKEVFAKEGFLSDLEKLERALARQIVGYDTRSIRLVNGSPETVLYEQPFALFPGEFAGQPVKNVLQLWAEQKGLFDKNAVEEYQGIAVSEFARWTVGEDMSEDSVVSALADEMASIEPESQPKS</sequence>
<dbReference type="PANTHER" id="PTHR11741:SF0">
    <property type="entry name" value="ELONGATION FACTOR TS, MITOCHONDRIAL"/>
    <property type="match status" value="1"/>
</dbReference>
<evidence type="ECO:0000259" key="5">
    <source>
        <dbReference type="Pfam" id="PF00889"/>
    </source>
</evidence>
<proteinExistence type="inferred from homology"/>
<evidence type="ECO:0000256" key="4">
    <source>
        <dbReference type="HAMAP-Rule" id="MF_03135"/>
    </source>
</evidence>
<keyword evidence="3 4" id="KW-0496">Mitochondrion</keyword>
<protein>
    <recommendedName>
        <fullName evidence="4">Elongation factor Ts, mitochondrial</fullName>
        <shortName evidence="4">EF-Ts</shortName>
        <shortName evidence="4">EF-TsMt</shortName>
    </recommendedName>
</protein>
<evidence type="ECO:0000313" key="6">
    <source>
        <dbReference type="EMBL" id="EJC97583.1"/>
    </source>
</evidence>
<dbReference type="AlphaFoldDB" id="R7SFU0"/>
<dbReference type="Gene3D" id="3.30.479.20">
    <property type="entry name" value="Elongation factor Ts, dimerisation domain"/>
    <property type="match status" value="2"/>
</dbReference>
<dbReference type="KEGG" id="fme:FOMMEDRAFT_137587"/>
<dbReference type="InterPro" id="IPR001816">
    <property type="entry name" value="Transl_elong_EFTs/EF1B"/>
</dbReference>
<evidence type="ECO:0000256" key="3">
    <source>
        <dbReference type="ARBA" id="ARBA00023128"/>
    </source>
</evidence>
<dbReference type="Pfam" id="PF00889">
    <property type="entry name" value="EF_TS"/>
    <property type="match status" value="1"/>
</dbReference>
<gene>
    <name evidence="4" type="primary">TSF1</name>
    <name evidence="6" type="ORF">FOMMEDRAFT_137587</name>
</gene>
<evidence type="ECO:0000256" key="1">
    <source>
        <dbReference type="ARBA" id="ARBA00022768"/>
    </source>
</evidence>
<reference evidence="7" key="1">
    <citation type="journal article" date="2012" name="Science">
        <title>The Paleozoic origin of enzymatic lignin decomposition reconstructed from 31 fungal genomes.</title>
        <authorList>
            <person name="Floudas D."/>
            <person name="Binder M."/>
            <person name="Riley R."/>
            <person name="Barry K."/>
            <person name="Blanchette R.A."/>
            <person name="Henrissat B."/>
            <person name="Martinez A.T."/>
            <person name="Otillar R."/>
            <person name="Spatafora J.W."/>
            <person name="Yadav J.S."/>
            <person name="Aerts A."/>
            <person name="Benoit I."/>
            <person name="Boyd A."/>
            <person name="Carlson A."/>
            <person name="Copeland A."/>
            <person name="Coutinho P.M."/>
            <person name="de Vries R.P."/>
            <person name="Ferreira P."/>
            <person name="Findley K."/>
            <person name="Foster B."/>
            <person name="Gaskell J."/>
            <person name="Glotzer D."/>
            <person name="Gorecki P."/>
            <person name="Heitman J."/>
            <person name="Hesse C."/>
            <person name="Hori C."/>
            <person name="Igarashi K."/>
            <person name="Jurgens J.A."/>
            <person name="Kallen N."/>
            <person name="Kersten P."/>
            <person name="Kohler A."/>
            <person name="Kuees U."/>
            <person name="Kumar T.K.A."/>
            <person name="Kuo A."/>
            <person name="LaButti K."/>
            <person name="Larrondo L.F."/>
            <person name="Lindquist E."/>
            <person name="Ling A."/>
            <person name="Lombard V."/>
            <person name="Lucas S."/>
            <person name="Lundell T."/>
            <person name="Martin R."/>
            <person name="McLaughlin D.J."/>
            <person name="Morgenstern I."/>
            <person name="Morin E."/>
            <person name="Murat C."/>
            <person name="Nagy L.G."/>
            <person name="Nolan M."/>
            <person name="Ohm R.A."/>
            <person name="Patyshakuliyeva A."/>
            <person name="Rokas A."/>
            <person name="Ruiz-Duenas F.J."/>
            <person name="Sabat G."/>
            <person name="Salamov A."/>
            <person name="Samejima M."/>
            <person name="Schmutz J."/>
            <person name="Slot J.C."/>
            <person name="St John F."/>
            <person name="Stenlid J."/>
            <person name="Sun H."/>
            <person name="Sun S."/>
            <person name="Syed K."/>
            <person name="Tsang A."/>
            <person name="Wiebenga A."/>
            <person name="Young D."/>
            <person name="Pisabarro A."/>
            <person name="Eastwood D.C."/>
            <person name="Martin F."/>
            <person name="Cullen D."/>
            <person name="Grigoriev I.V."/>
            <person name="Hibbett D.S."/>
        </authorList>
    </citation>
    <scope>NUCLEOTIDE SEQUENCE [LARGE SCALE GENOMIC DNA]</scope>
    <source>
        <strain evidence="7">MF3/22</strain>
    </source>
</reference>
<comment type="subcellular location">
    <subcellularLocation>
        <location evidence="4">Mitochondrion</location>
    </subcellularLocation>
</comment>
<keyword evidence="1 4" id="KW-0251">Elongation factor</keyword>
<dbReference type="Proteomes" id="UP000053630">
    <property type="component" value="Unassembled WGS sequence"/>
</dbReference>
<dbReference type="GO" id="GO:0070125">
    <property type="term" value="P:mitochondrial translational elongation"/>
    <property type="evidence" value="ECO:0007669"/>
    <property type="project" value="TreeGrafter"/>
</dbReference>
<dbReference type="HAMAP" id="MF_00050">
    <property type="entry name" value="EF_Ts"/>
    <property type="match status" value="1"/>
</dbReference>
<dbReference type="InterPro" id="IPR036402">
    <property type="entry name" value="EF-Ts_dimer_sf"/>
</dbReference>
<comment type="function">
    <text evidence="4">Associates with the EF-Tu.GDP complex and induces the exchange of GDP to GTP. It remains bound to the aminoacyl-tRNA.EF-Tu.GTP complex up to the GTP hydrolysis stage on the ribosome.</text>
</comment>
<dbReference type="InterPro" id="IPR014039">
    <property type="entry name" value="Transl_elong_EFTs/EF1B_dimer"/>
</dbReference>
<dbReference type="GeneID" id="18672137"/>
<evidence type="ECO:0000313" key="7">
    <source>
        <dbReference type="Proteomes" id="UP000053630"/>
    </source>
</evidence>
<accession>R7SFU0</accession>
<keyword evidence="2 4" id="KW-0648">Protein biosynthesis</keyword>
<dbReference type="OrthoDB" id="277235at2759"/>
<name>R7SFU0_FOMME</name>
<dbReference type="EMBL" id="JH718014">
    <property type="protein sequence ID" value="EJC97583.1"/>
    <property type="molecule type" value="Genomic_DNA"/>
</dbReference>
<evidence type="ECO:0000256" key="2">
    <source>
        <dbReference type="ARBA" id="ARBA00022917"/>
    </source>
</evidence>
<dbReference type="eggNOG" id="KOG1071">
    <property type="taxonomic scope" value="Eukaryota"/>
</dbReference>
<dbReference type="RefSeq" id="XP_007272156.1">
    <property type="nucleotide sequence ID" value="XM_007272094.1"/>
</dbReference>
<dbReference type="GO" id="GO:0005739">
    <property type="term" value="C:mitochondrion"/>
    <property type="evidence" value="ECO:0007669"/>
    <property type="project" value="UniProtKB-SubCell"/>
</dbReference>
<keyword evidence="7" id="KW-1185">Reference proteome</keyword>
<dbReference type="PANTHER" id="PTHR11741">
    <property type="entry name" value="ELONGATION FACTOR TS"/>
    <property type="match status" value="1"/>
</dbReference>
<organism evidence="6 7">
    <name type="scientific">Fomitiporia mediterranea (strain MF3/22)</name>
    <name type="common">Grapevine white-rot fungus</name>
    <dbReference type="NCBI Taxonomy" id="694068"/>
    <lineage>
        <taxon>Eukaryota</taxon>
        <taxon>Fungi</taxon>
        <taxon>Dikarya</taxon>
        <taxon>Basidiomycota</taxon>
        <taxon>Agaricomycotina</taxon>
        <taxon>Agaricomycetes</taxon>
        <taxon>Hymenochaetales</taxon>
        <taxon>Hymenochaetaceae</taxon>
        <taxon>Fomitiporia</taxon>
    </lineage>
</organism>
<dbReference type="SUPFAM" id="SSF54713">
    <property type="entry name" value="Elongation factor Ts (EF-Ts), dimerisation domain"/>
    <property type="match status" value="1"/>
</dbReference>
<feature type="domain" description="Translation elongation factor EFTs/EF1B dimerisation" evidence="5">
    <location>
        <begin position="1"/>
        <end position="135"/>
    </location>
</feature>
<dbReference type="GO" id="GO:0003746">
    <property type="term" value="F:translation elongation factor activity"/>
    <property type="evidence" value="ECO:0007669"/>
    <property type="project" value="UniProtKB-UniRule"/>
</dbReference>
<comment type="similarity">
    <text evidence="4">Belongs to the EF-Ts family.</text>
</comment>